<name>A0ABU3IB74_9ACTO</name>
<evidence type="ECO:0000313" key="5">
    <source>
        <dbReference type="Proteomes" id="UP001247542"/>
    </source>
</evidence>
<dbReference type="InterPro" id="IPR050624">
    <property type="entry name" value="HTH-type_Tx_Regulator"/>
</dbReference>
<dbReference type="Proteomes" id="UP001247542">
    <property type="component" value="Unassembled WGS sequence"/>
</dbReference>
<sequence length="207" mass="22384">MKRTRENTRARMIAAAASVFANKGVAGATIDDLTTAAEFTRGAFYSNFSSKEEAFAATFEDFTARLVDKITTDAHKLSLQDPPAQAVSSILESIRPMGRLWVLLDAEAVRQSLHNEQIRGVYLRSRQQVADVIVTELANRTEAASGQPKASAVDARRLATFCVGAYSEAIIAEHLQGVDSTQRLVGTIVSLLEAVRQPKGSGATEDE</sequence>
<keyword evidence="5" id="KW-1185">Reference proteome</keyword>
<dbReference type="Gene3D" id="1.10.357.10">
    <property type="entry name" value="Tetracycline Repressor, domain 2"/>
    <property type="match status" value="1"/>
</dbReference>
<dbReference type="PROSITE" id="PS50977">
    <property type="entry name" value="HTH_TETR_2"/>
    <property type="match status" value="1"/>
</dbReference>
<dbReference type="PRINTS" id="PR00455">
    <property type="entry name" value="HTHTETR"/>
</dbReference>
<dbReference type="SUPFAM" id="SSF46689">
    <property type="entry name" value="Homeodomain-like"/>
    <property type="match status" value="1"/>
</dbReference>
<evidence type="ECO:0000259" key="3">
    <source>
        <dbReference type="PROSITE" id="PS50977"/>
    </source>
</evidence>
<gene>
    <name evidence="4" type="ORF">QS713_06050</name>
</gene>
<evidence type="ECO:0000313" key="4">
    <source>
        <dbReference type="EMBL" id="MDT3767624.1"/>
    </source>
</evidence>
<dbReference type="InterPro" id="IPR009057">
    <property type="entry name" value="Homeodomain-like_sf"/>
</dbReference>
<dbReference type="EMBL" id="JASXSX010000001">
    <property type="protein sequence ID" value="MDT3767624.1"/>
    <property type="molecule type" value="Genomic_DNA"/>
</dbReference>
<feature type="DNA-binding region" description="H-T-H motif" evidence="2">
    <location>
        <begin position="29"/>
        <end position="48"/>
    </location>
</feature>
<evidence type="ECO:0000256" key="2">
    <source>
        <dbReference type="PROSITE-ProRule" id="PRU00335"/>
    </source>
</evidence>
<evidence type="ECO:0000256" key="1">
    <source>
        <dbReference type="ARBA" id="ARBA00023125"/>
    </source>
</evidence>
<dbReference type="PANTHER" id="PTHR43479:SF11">
    <property type="entry name" value="ACREF_ENVCD OPERON REPRESSOR-RELATED"/>
    <property type="match status" value="1"/>
</dbReference>
<feature type="domain" description="HTH tetR-type" evidence="3">
    <location>
        <begin position="6"/>
        <end position="66"/>
    </location>
</feature>
<dbReference type="PANTHER" id="PTHR43479">
    <property type="entry name" value="ACREF/ENVCD OPERON REPRESSOR-RELATED"/>
    <property type="match status" value="1"/>
</dbReference>
<protein>
    <submittedName>
        <fullName evidence="4">TetR/AcrR family transcriptional regulator</fullName>
    </submittedName>
</protein>
<dbReference type="Pfam" id="PF00440">
    <property type="entry name" value="TetR_N"/>
    <property type="match status" value="1"/>
</dbReference>
<organism evidence="4 5">
    <name type="scientific">Gleimia hominis</name>
    <dbReference type="NCBI Taxonomy" id="595468"/>
    <lineage>
        <taxon>Bacteria</taxon>
        <taxon>Bacillati</taxon>
        <taxon>Actinomycetota</taxon>
        <taxon>Actinomycetes</taxon>
        <taxon>Actinomycetales</taxon>
        <taxon>Actinomycetaceae</taxon>
        <taxon>Gleimia</taxon>
    </lineage>
</organism>
<accession>A0ABU3IB74</accession>
<comment type="caution">
    <text evidence="4">The sequence shown here is derived from an EMBL/GenBank/DDBJ whole genome shotgun (WGS) entry which is preliminary data.</text>
</comment>
<keyword evidence="1 2" id="KW-0238">DNA-binding</keyword>
<dbReference type="InterPro" id="IPR001647">
    <property type="entry name" value="HTH_TetR"/>
</dbReference>
<dbReference type="RefSeq" id="WP_313273346.1">
    <property type="nucleotide sequence ID" value="NZ_JASXSX010000001.1"/>
</dbReference>
<proteinExistence type="predicted"/>
<reference evidence="4 5" key="1">
    <citation type="submission" date="2023-06" db="EMBL/GenBank/DDBJ databases">
        <title>Draft genome sequence of Gleimia hominis type strain CCUG 57540T.</title>
        <authorList>
            <person name="Salva-Serra F."/>
            <person name="Cardew S."/>
            <person name="Jensie Markopoulos S."/>
            <person name="Ohlen M."/>
            <person name="Inganas E."/>
            <person name="Svensson-Stadler L."/>
            <person name="Moore E.R.B."/>
        </authorList>
    </citation>
    <scope>NUCLEOTIDE SEQUENCE [LARGE SCALE GENOMIC DNA]</scope>
    <source>
        <strain evidence="4 5">CCUG 57540</strain>
    </source>
</reference>